<organism evidence="3 4">
    <name type="scientific">Campylobacter avium LMG 24591</name>
    <dbReference type="NCBI Taxonomy" id="522484"/>
    <lineage>
        <taxon>Bacteria</taxon>
        <taxon>Pseudomonadati</taxon>
        <taxon>Campylobacterota</taxon>
        <taxon>Epsilonproteobacteria</taxon>
        <taxon>Campylobacterales</taxon>
        <taxon>Campylobacteraceae</taxon>
        <taxon>Campylobacter</taxon>
    </lineage>
</organism>
<dbReference type="PIRSF" id="PIRSF004553">
    <property type="entry name" value="CHP00095"/>
    <property type="match status" value="1"/>
</dbReference>
<dbReference type="PANTHER" id="PTHR43542:SF1">
    <property type="entry name" value="METHYLTRANSFERASE"/>
    <property type="match status" value="1"/>
</dbReference>
<reference evidence="3 4" key="1">
    <citation type="submission" date="2017-07" db="EMBL/GenBank/DDBJ databases">
        <title>Analysis of two Campylobacter avium genomes and identification of a novel hippuricase gene.</title>
        <authorList>
            <person name="Miller W.G."/>
            <person name="Chapman M.H."/>
            <person name="Yee E."/>
            <person name="Revez J."/>
            <person name="Bono J.L."/>
            <person name="Rossi M."/>
        </authorList>
    </citation>
    <scope>NUCLEOTIDE SEQUENCE [LARGE SCALE GENOMIC DNA]</scope>
    <source>
        <strain evidence="3 4">LMG 24591</strain>
    </source>
</reference>
<protein>
    <submittedName>
        <fullName evidence="3">RNA methyltransferase, RsmD family</fullName>
    </submittedName>
</protein>
<gene>
    <name evidence="3" type="ORF">CAV_0186</name>
</gene>
<dbReference type="SUPFAM" id="SSF53335">
    <property type="entry name" value="S-adenosyl-L-methionine-dependent methyltransferases"/>
    <property type="match status" value="1"/>
</dbReference>
<dbReference type="EMBL" id="CP022347">
    <property type="protein sequence ID" value="ASQ29858.1"/>
    <property type="molecule type" value="Genomic_DNA"/>
</dbReference>
<dbReference type="CDD" id="cd02440">
    <property type="entry name" value="AdoMet_MTases"/>
    <property type="match status" value="1"/>
</dbReference>
<name>A0A222MW34_9BACT</name>
<keyword evidence="4" id="KW-1185">Reference proteome</keyword>
<dbReference type="Proteomes" id="UP000201169">
    <property type="component" value="Chromosome"/>
</dbReference>
<dbReference type="InterPro" id="IPR004398">
    <property type="entry name" value="RNA_MeTrfase_RsmD"/>
</dbReference>
<dbReference type="Pfam" id="PF03602">
    <property type="entry name" value="Cons_hypoth95"/>
    <property type="match status" value="1"/>
</dbReference>
<dbReference type="NCBIfam" id="TIGR00095">
    <property type="entry name" value="16S rRNA (guanine(966)-N(2))-methyltransferase RsmD"/>
    <property type="match status" value="1"/>
</dbReference>
<dbReference type="GO" id="GO:0003676">
    <property type="term" value="F:nucleic acid binding"/>
    <property type="evidence" value="ECO:0007669"/>
    <property type="project" value="InterPro"/>
</dbReference>
<dbReference type="GO" id="GO:0031167">
    <property type="term" value="P:rRNA methylation"/>
    <property type="evidence" value="ECO:0007669"/>
    <property type="project" value="InterPro"/>
</dbReference>
<keyword evidence="1 3" id="KW-0489">Methyltransferase</keyword>
<dbReference type="InterPro" id="IPR002052">
    <property type="entry name" value="DNA_methylase_N6_adenine_CS"/>
</dbReference>
<dbReference type="RefSeq" id="WP_148131211.1">
    <property type="nucleotide sequence ID" value="NZ_CP022347.1"/>
</dbReference>
<dbReference type="PANTHER" id="PTHR43542">
    <property type="entry name" value="METHYLTRANSFERASE"/>
    <property type="match status" value="1"/>
</dbReference>
<dbReference type="KEGG" id="cavi:CAV_0186"/>
<evidence type="ECO:0000313" key="4">
    <source>
        <dbReference type="Proteomes" id="UP000201169"/>
    </source>
</evidence>
<dbReference type="GO" id="GO:0008168">
    <property type="term" value="F:methyltransferase activity"/>
    <property type="evidence" value="ECO:0007669"/>
    <property type="project" value="UniProtKB-KW"/>
</dbReference>
<accession>A0A222MW34</accession>
<sequence length="191" mass="22024">MKLFANISFGKFKGKKLLLPDLSTTRSTKSIVRECVFNSLQNELKNSTFIECFGGSALMAASALSAYAKKAYVIELDKKAYDIAYKNAKSLDDEAIKVLQGDCFLLLPSLLEEKDIILYLDPPFDIRENFKDIYEKIYKFLEKIDTKNVKGFVLEHYSKHESPQRLKDFSRKKFKSFGKTSLSFYFKHTSF</sequence>
<evidence type="ECO:0000256" key="1">
    <source>
        <dbReference type="ARBA" id="ARBA00022603"/>
    </source>
</evidence>
<dbReference type="InterPro" id="IPR029063">
    <property type="entry name" value="SAM-dependent_MTases_sf"/>
</dbReference>
<dbReference type="OrthoDB" id="9803017at2"/>
<dbReference type="Gene3D" id="3.40.50.150">
    <property type="entry name" value="Vaccinia Virus protein VP39"/>
    <property type="match status" value="1"/>
</dbReference>
<proteinExistence type="predicted"/>
<evidence type="ECO:0000313" key="3">
    <source>
        <dbReference type="EMBL" id="ASQ29858.1"/>
    </source>
</evidence>
<evidence type="ECO:0000256" key="2">
    <source>
        <dbReference type="ARBA" id="ARBA00022679"/>
    </source>
</evidence>
<dbReference type="AlphaFoldDB" id="A0A222MW34"/>
<dbReference type="PROSITE" id="PS00092">
    <property type="entry name" value="N6_MTASE"/>
    <property type="match status" value="1"/>
</dbReference>
<keyword evidence="2 3" id="KW-0808">Transferase</keyword>